<dbReference type="OrthoDB" id="9761899at2"/>
<dbReference type="EMBL" id="CP001848">
    <property type="protein sequence ID" value="ADB19335.1"/>
    <property type="molecule type" value="Genomic_DNA"/>
</dbReference>
<dbReference type="InterPro" id="IPR036249">
    <property type="entry name" value="Thioredoxin-like_sf"/>
</dbReference>
<dbReference type="HOGENOM" id="CLU_126515_1_0_0"/>
<protein>
    <submittedName>
        <fullName evidence="1">Ferredoxin-like protein</fullName>
    </submittedName>
</protein>
<sequence>MAAFTHHIFICTNQREKGHKRGSCDVDGEERLKSAFKKELDRRGLKGEVRANSAGCLDQCELGPVIVIYPQAIWYGNVQVKDVPKIIEETVVHGRIVEELHLKEDQLNCKKK</sequence>
<proteinExistence type="predicted"/>
<dbReference type="eggNOG" id="COG3411">
    <property type="taxonomic scope" value="Bacteria"/>
</dbReference>
<accession>D2R804</accession>
<reference evidence="1 2" key="1">
    <citation type="journal article" date="2009" name="Stand. Genomic Sci.">
        <title>Complete genome sequence of Pirellula staleyi type strain (ATCC 27377).</title>
        <authorList>
            <person name="Clum A."/>
            <person name="Tindall B.J."/>
            <person name="Sikorski J."/>
            <person name="Ivanova N."/>
            <person name="Mavrommatis K."/>
            <person name="Lucas S."/>
            <person name="Glavina del Rio T."/>
            <person name="Nolan M."/>
            <person name="Chen F."/>
            <person name="Tice H."/>
            <person name="Pitluck S."/>
            <person name="Cheng J.F."/>
            <person name="Chertkov O."/>
            <person name="Brettin T."/>
            <person name="Han C."/>
            <person name="Detter J.C."/>
            <person name="Kuske C."/>
            <person name="Bruce D."/>
            <person name="Goodwin L."/>
            <person name="Ovchinikova G."/>
            <person name="Pati A."/>
            <person name="Mikhailova N."/>
            <person name="Chen A."/>
            <person name="Palaniappan K."/>
            <person name="Land M."/>
            <person name="Hauser L."/>
            <person name="Chang Y.J."/>
            <person name="Jeffries C.D."/>
            <person name="Chain P."/>
            <person name="Rohde M."/>
            <person name="Goker M."/>
            <person name="Bristow J."/>
            <person name="Eisen J.A."/>
            <person name="Markowitz V."/>
            <person name="Hugenholtz P."/>
            <person name="Kyrpides N.C."/>
            <person name="Klenk H.P."/>
            <person name="Lapidus A."/>
        </authorList>
    </citation>
    <scope>NUCLEOTIDE SEQUENCE [LARGE SCALE GENOMIC DNA]</scope>
    <source>
        <strain evidence="2">ATCC 27377 / DSM 6068 / ICPB 4128</strain>
    </source>
</reference>
<dbReference type="AlphaFoldDB" id="D2R804"/>
<organism evidence="1 2">
    <name type="scientific">Pirellula staleyi (strain ATCC 27377 / DSM 6068 / ICPB 4128)</name>
    <name type="common">Pirella staleyi</name>
    <dbReference type="NCBI Taxonomy" id="530564"/>
    <lineage>
        <taxon>Bacteria</taxon>
        <taxon>Pseudomonadati</taxon>
        <taxon>Planctomycetota</taxon>
        <taxon>Planctomycetia</taxon>
        <taxon>Pirellulales</taxon>
        <taxon>Pirellulaceae</taxon>
        <taxon>Pirellula</taxon>
    </lineage>
</organism>
<dbReference type="KEGG" id="psl:Psta_4693"/>
<evidence type="ECO:0000313" key="1">
    <source>
        <dbReference type="EMBL" id="ADB19335.1"/>
    </source>
</evidence>
<name>D2R804_PIRSD</name>
<keyword evidence="2" id="KW-1185">Reference proteome</keyword>
<dbReference type="Proteomes" id="UP000001887">
    <property type="component" value="Chromosome"/>
</dbReference>
<evidence type="ECO:0000313" key="2">
    <source>
        <dbReference type="Proteomes" id="UP000001887"/>
    </source>
</evidence>
<dbReference type="STRING" id="530564.Psta_4693"/>
<dbReference type="SUPFAM" id="SSF52833">
    <property type="entry name" value="Thioredoxin-like"/>
    <property type="match status" value="1"/>
</dbReference>
<gene>
    <name evidence="1" type="ordered locus">Psta_4693</name>
</gene>
<dbReference type="Gene3D" id="3.40.30.10">
    <property type="entry name" value="Glutaredoxin"/>
    <property type="match status" value="1"/>
</dbReference>
<dbReference type="CDD" id="cd02980">
    <property type="entry name" value="TRX_Fd_family"/>
    <property type="match status" value="1"/>
</dbReference>